<accession>A0A4U2PYE9</accession>
<reference evidence="1 2" key="1">
    <citation type="submission" date="2018-01" db="EMBL/GenBank/DDBJ databases">
        <title>Bacillales members from the olive rhizosphere are effective biological control agents against Verticillium dahliae.</title>
        <authorList>
            <person name="Gomez-Lama C."/>
            <person name="Legarda G."/>
            <person name="Ruano-Rosa D."/>
            <person name="Pizarro-Tobias P."/>
            <person name="Valverde-Corredor A."/>
            <person name="Niqui J.L."/>
            <person name="Trivino J.C."/>
            <person name="Roca A."/>
            <person name="Mercado-Blanco J."/>
        </authorList>
    </citation>
    <scope>NUCLEOTIDE SEQUENCE [LARGE SCALE GENOMIC DNA]</scope>
    <source>
        <strain evidence="1 2">PIC167</strain>
    </source>
</reference>
<dbReference type="Proteomes" id="UP000308114">
    <property type="component" value="Unassembled WGS sequence"/>
</dbReference>
<protein>
    <submittedName>
        <fullName evidence="1">Uncharacterized protein</fullName>
    </submittedName>
</protein>
<proteinExistence type="predicted"/>
<dbReference type="EMBL" id="PNXQ01000016">
    <property type="protein sequence ID" value="TKH42068.1"/>
    <property type="molecule type" value="Genomic_DNA"/>
</dbReference>
<name>A0A4U2PYE9_9BACL</name>
<dbReference type="AlphaFoldDB" id="A0A4U2PYE9"/>
<dbReference type="RefSeq" id="WP_252361828.1">
    <property type="nucleotide sequence ID" value="NZ_PNXQ01000016.1"/>
</dbReference>
<gene>
    <name evidence="1" type="ORF">C1I60_22485</name>
</gene>
<comment type="caution">
    <text evidence="1">The sequence shown here is derived from an EMBL/GenBank/DDBJ whole genome shotgun (WGS) entry which is preliminary data.</text>
</comment>
<organism evidence="1 2">
    <name type="scientific">Paenibacillus terrae</name>
    <dbReference type="NCBI Taxonomy" id="159743"/>
    <lineage>
        <taxon>Bacteria</taxon>
        <taxon>Bacillati</taxon>
        <taxon>Bacillota</taxon>
        <taxon>Bacilli</taxon>
        <taxon>Bacillales</taxon>
        <taxon>Paenibacillaceae</taxon>
        <taxon>Paenibacillus</taxon>
    </lineage>
</organism>
<evidence type="ECO:0000313" key="1">
    <source>
        <dbReference type="EMBL" id="TKH42068.1"/>
    </source>
</evidence>
<sequence>MLAGLVRRREAELVLYNKPDAPVKEGKEKMDKANVILYGKPITDVLIINDKTYVAVRDELR</sequence>
<evidence type="ECO:0000313" key="2">
    <source>
        <dbReference type="Proteomes" id="UP000308114"/>
    </source>
</evidence>